<evidence type="ECO:0000256" key="1">
    <source>
        <dbReference type="ARBA" id="ARBA00004123"/>
    </source>
</evidence>
<proteinExistence type="inferred from homology"/>
<comment type="similarity">
    <text evidence="2 7">Belongs to the SYF2 family.</text>
</comment>
<sequence>MGECSTSSSSSLNDRLKKFKDLQFERKKSRKLNYEEVVEEDRRSKLPPNYEKKNKWAQYIVDQEEKKQEAAAKGEDYNRTKLLDVTAEDAMKWDRMKKKKNPDMGFSNFEDAAIRQYERQTKKLKPDMEAYIKEKEKMGEAFYPTKDTIIHGMQEDSKESIDNMVEDLEKQIDRSSKFSRRRRYNDDEDINYINERNKNFNKKLERFYGKYTAEIKQNLERGTAV</sequence>
<dbReference type="AlphaFoldDB" id="A0AAV6V071"/>
<keyword evidence="9" id="KW-1185">Reference proteome</keyword>
<evidence type="ECO:0000256" key="5">
    <source>
        <dbReference type="ARBA" id="ARBA00023187"/>
    </source>
</evidence>
<dbReference type="Pfam" id="PF08231">
    <property type="entry name" value="SYF2"/>
    <property type="match status" value="1"/>
</dbReference>
<keyword evidence="6 7" id="KW-0539">Nucleus</keyword>
<dbReference type="GO" id="GO:0071014">
    <property type="term" value="C:post-mRNA release spliceosomal complex"/>
    <property type="evidence" value="ECO:0007669"/>
    <property type="project" value="TreeGrafter"/>
</dbReference>
<evidence type="ECO:0000256" key="3">
    <source>
        <dbReference type="ARBA" id="ARBA00022664"/>
    </source>
</evidence>
<keyword evidence="5 7" id="KW-0508">mRNA splicing</keyword>
<keyword evidence="3 7" id="KW-0507">mRNA processing</keyword>
<reference evidence="8 9" key="1">
    <citation type="journal article" date="2022" name="Nat. Ecol. Evol.">
        <title>A masculinizing supergene underlies an exaggerated male reproductive morph in a spider.</title>
        <authorList>
            <person name="Hendrickx F."/>
            <person name="De Corte Z."/>
            <person name="Sonet G."/>
            <person name="Van Belleghem S.M."/>
            <person name="Kostlbacher S."/>
            <person name="Vangestel C."/>
        </authorList>
    </citation>
    <scope>NUCLEOTIDE SEQUENCE [LARGE SCALE GENOMIC DNA]</scope>
    <source>
        <strain evidence="8">W744_W776</strain>
    </source>
</reference>
<dbReference type="PANTHER" id="PTHR13264">
    <property type="entry name" value="GCIP-INTERACTING PROTEIN P29"/>
    <property type="match status" value="1"/>
</dbReference>
<comment type="function">
    <text evidence="7">Involved in pre-mRNA splicing.</text>
</comment>
<gene>
    <name evidence="8" type="ORF">JTE90_023047</name>
</gene>
<dbReference type="InterPro" id="IPR013260">
    <property type="entry name" value="mRNA_splic_SYF2"/>
</dbReference>
<accession>A0AAV6V071</accession>
<evidence type="ECO:0000256" key="4">
    <source>
        <dbReference type="ARBA" id="ARBA00022728"/>
    </source>
</evidence>
<dbReference type="GO" id="GO:0071013">
    <property type="term" value="C:catalytic step 2 spliceosome"/>
    <property type="evidence" value="ECO:0007669"/>
    <property type="project" value="TreeGrafter"/>
</dbReference>
<dbReference type="EMBL" id="JAFNEN010000195">
    <property type="protein sequence ID" value="KAG8190075.1"/>
    <property type="molecule type" value="Genomic_DNA"/>
</dbReference>
<comment type="subcellular location">
    <subcellularLocation>
        <location evidence="1 7">Nucleus</location>
    </subcellularLocation>
</comment>
<protein>
    <recommendedName>
        <fullName evidence="7">Pre-mRNA-splicing factor SYF2</fullName>
    </recommendedName>
</protein>
<evidence type="ECO:0000256" key="7">
    <source>
        <dbReference type="RuleBase" id="RU367148"/>
    </source>
</evidence>
<name>A0AAV6V071_9ARAC</name>
<dbReference type="PANTHER" id="PTHR13264:SF5">
    <property type="entry name" value="PRE-MRNA-SPLICING FACTOR SYF2"/>
    <property type="match status" value="1"/>
</dbReference>
<dbReference type="GO" id="GO:0000974">
    <property type="term" value="C:Prp19 complex"/>
    <property type="evidence" value="ECO:0007669"/>
    <property type="project" value="TreeGrafter"/>
</dbReference>
<evidence type="ECO:0000256" key="6">
    <source>
        <dbReference type="ARBA" id="ARBA00023242"/>
    </source>
</evidence>
<organism evidence="8 9">
    <name type="scientific">Oedothorax gibbosus</name>
    <dbReference type="NCBI Taxonomy" id="931172"/>
    <lineage>
        <taxon>Eukaryota</taxon>
        <taxon>Metazoa</taxon>
        <taxon>Ecdysozoa</taxon>
        <taxon>Arthropoda</taxon>
        <taxon>Chelicerata</taxon>
        <taxon>Arachnida</taxon>
        <taxon>Araneae</taxon>
        <taxon>Araneomorphae</taxon>
        <taxon>Entelegynae</taxon>
        <taxon>Araneoidea</taxon>
        <taxon>Linyphiidae</taxon>
        <taxon>Erigoninae</taxon>
        <taxon>Oedothorax</taxon>
    </lineage>
</organism>
<dbReference type="GO" id="GO:0000398">
    <property type="term" value="P:mRNA splicing, via spliceosome"/>
    <property type="evidence" value="ECO:0007669"/>
    <property type="project" value="UniProtKB-UniRule"/>
</dbReference>
<comment type="caution">
    <text evidence="8">The sequence shown here is derived from an EMBL/GenBank/DDBJ whole genome shotgun (WGS) entry which is preliminary data.</text>
</comment>
<evidence type="ECO:0000256" key="2">
    <source>
        <dbReference type="ARBA" id="ARBA00010028"/>
    </source>
</evidence>
<evidence type="ECO:0000313" key="8">
    <source>
        <dbReference type="EMBL" id="KAG8190075.1"/>
    </source>
</evidence>
<dbReference type="Proteomes" id="UP000827092">
    <property type="component" value="Unassembled WGS sequence"/>
</dbReference>
<comment type="subunit">
    <text evidence="7">May be part of a spliceosome complex.</text>
</comment>
<evidence type="ECO:0000313" key="9">
    <source>
        <dbReference type="Proteomes" id="UP000827092"/>
    </source>
</evidence>
<keyword evidence="4 7" id="KW-0747">Spliceosome</keyword>